<evidence type="ECO:0000259" key="1">
    <source>
        <dbReference type="SMART" id="SM00881"/>
    </source>
</evidence>
<organism evidence="2 3">
    <name type="scientific">Candidatus Zymogenus saltonus</name>
    <dbReference type="NCBI Taxonomy" id="2844893"/>
    <lineage>
        <taxon>Bacteria</taxon>
        <taxon>Deltaproteobacteria</taxon>
        <taxon>Candidatus Zymogenia</taxon>
        <taxon>Candidatus Zymogeniales</taxon>
        <taxon>Candidatus Zymogenaceae</taxon>
        <taxon>Candidatus Zymogenus</taxon>
    </lineage>
</organism>
<reference evidence="2" key="1">
    <citation type="journal article" date="2021" name="Environ. Microbiol.">
        <title>Genomic characterization of three novel Desulfobacterota classes expand the metabolic and phylogenetic diversity of the phylum.</title>
        <authorList>
            <person name="Murphy C.L."/>
            <person name="Biggerstaff J."/>
            <person name="Eichhorn A."/>
            <person name="Ewing E."/>
            <person name="Shahan R."/>
            <person name="Soriano D."/>
            <person name="Stewart S."/>
            <person name="VanMol K."/>
            <person name="Walker R."/>
            <person name="Walters P."/>
            <person name="Elshahed M.S."/>
            <person name="Youssef N.H."/>
        </authorList>
    </citation>
    <scope>NUCLEOTIDE SEQUENCE</scope>
    <source>
        <strain evidence="2">Zod_Metabat.24</strain>
    </source>
</reference>
<dbReference type="InterPro" id="IPR036291">
    <property type="entry name" value="NAD(P)-bd_dom_sf"/>
</dbReference>
<dbReference type="Pfam" id="PF13380">
    <property type="entry name" value="CoA_binding_2"/>
    <property type="match status" value="1"/>
</dbReference>
<dbReference type="InterPro" id="IPR003781">
    <property type="entry name" value="CoA-bd"/>
</dbReference>
<dbReference type="InterPro" id="IPR016102">
    <property type="entry name" value="Succinyl-CoA_synth-like"/>
</dbReference>
<dbReference type="Gene3D" id="3.40.50.261">
    <property type="entry name" value="Succinyl-CoA synthetase domains"/>
    <property type="match status" value="2"/>
</dbReference>
<gene>
    <name evidence="2" type="ORF">JW984_03525</name>
</gene>
<dbReference type="SMART" id="SM00881">
    <property type="entry name" value="CoA_binding"/>
    <property type="match status" value="1"/>
</dbReference>
<comment type="caution">
    <text evidence="2">The sequence shown here is derived from an EMBL/GenBank/DDBJ whole genome shotgun (WGS) entry which is preliminary data.</text>
</comment>
<dbReference type="AlphaFoldDB" id="A0A9D8PJR7"/>
<dbReference type="Proteomes" id="UP000809273">
    <property type="component" value="Unassembled WGS sequence"/>
</dbReference>
<accession>A0A9D8PJR7</accession>
<dbReference type="PANTHER" id="PTHR42793:SF1">
    <property type="entry name" value="PEPTIDYL-LYSINE N-ACETYLTRANSFERASE PATZ"/>
    <property type="match status" value="1"/>
</dbReference>
<dbReference type="Gene3D" id="3.40.50.720">
    <property type="entry name" value="NAD(P)-binding Rossmann-like Domain"/>
    <property type="match status" value="1"/>
</dbReference>
<dbReference type="SUPFAM" id="SSF51735">
    <property type="entry name" value="NAD(P)-binding Rossmann-fold domains"/>
    <property type="match status" value="1"/>
</dbReference>
<dbReference type="InterPro" id="IPR032875">
    <property type="entry name" value="Succ_CoA_lig_flav_dom"/>
</dbReference>
<evidence type="ECO:0000313" key="3">
    <source>
        <dbReference type="Proteomes" id="UP000809273"/>
    </source>
</evidence>
<dbReference type="Pfam" id="PF13607">
    <property type="entry name" value="Succ_CoA_lig"/>
    <property type="match status" value="1"/>
</dbReference>
<protein>
    <submittedName>
        <fullName evidence="2">CoA-binding protein</fullName>
    </submittedName>
</protein>
<evidence type="ECO:0000313" key="2">
    <source>
        <dbReference type="EMBL" id="MBN1572251.1"/>
    </source>
</evidence>
<feature type="domain" description="CoA-binding" evidence="1">
    <location>
        <begin position="27"/>
        <end position="122"/>
    </location>
</feature>
<name>A0A9D8PJR7_9DELT</name>
<dbReference type="EMBL" id="JAFGIX010000017">
    <property type="protein sequence ID" value="MBN1572251.1"/>
    <property type="molecule type" value="Genomic_DNA"/>
</dbReference>
<dbReference type="SUPFAM" id="SSF52210">
    <property type="entry name" value="Succinyl-CoA synthetase domains"/>
    <property type="match status" value="2"/>
</dbReference>
<proteinExistence type="predicted"/>
<sequence>MKDNIEQKGGGRGIKEKGERFKRLDRIIHPKSLAIIGATPNPGKYGWLYQSAITAIGFKGNLYPISDKADEILGVKAYRSLSDLPEVPDLAVIVIPAPYVPEALKEALDAGIAGAVIMSAGFSEEGEEGAALEDEIRSIADGRIRVIGPNCFGTYSPKVGVTIIPGSGFSTEPGPVGFFAQSGGLTADLCQLAKGSGVRFSAAVSYGNGVDVNEVDLLEYFAEDKDTKVIAAYLEGVLDGERFFELLRDVTPKKPVIIWKGGMTEAGGRAVMSHTASMGGSRMVWDAIFRQTGAVRASGLEDMVDAMSAFCNIYPRSYPMSNSGGGGNIAMMGGGGALCVEAADLAEDMGLDIPTFPANVQDEIRKNLPPKGSNPKNPVDTGNPMIPPAVMTGFLETAARVDGIDYLILIQILFHIQMLFKKLSGDDSTPLSNFAFYPELSKGVKGVIEKYGKPVVCVLPRTSTTESDEDMELELEWRRARSAFIDAGAAVFPTMERAMTAISRVARYRSCLGAKGR</sequence>
<dbReference type="PANTHER" id="PTHR42793">
    <property type="entry name" value="COA BINDING DOMAIN CONTAINING PROTEIN"/>
    <property type="match status" value="1"/>
</dbReference>
<reference evidence="2" key="2">
    <citation type="submission" date="2021-01" db="EMBL/GenBank/DDBJ databases">
        <authorList>
            <person name="Hahn C.R."/>
            <person name="Youssef N.H."/>
            <person name="Elshahed M."/>
        </authorList>
    </citation>
    <scope>NUCLEOTIDE SEQUENCE</scope>
    <source>
        <strain evidence="2">Zod_Metabat.24</strain>
    </source>
</reference>